<evidence type="ECO:0000313" key="1">
    <source>
        <dbReference type="EMBL" id="KGO78155.1"/>
    </source>
</evidence>
<dbReference type="HOGENOM" id="CLU_2543300_0_0_1"/>
<gene>
    <name evidence="1" type="ORF">PITC_034460</name>
</gene>
<name>A0A0A2LPI2_PENIT</name>
<accession>A0A0A2LPI2</accession>
<dbReference type="OrthoDB" id="448455at2759"/>
<comment type="caution">
    <text evidence="1">The sequence shown here is derived from an EMBL/GenBank/DDBJ whole genome shotgun (WGS) entry which is preliminary data.</text>
</comment>
<keyword evidence="2" id="KW-1185">Reference proteome</keyword>
<evidence type="ECO:0000313" key="2">
    <source>
        <dbReference type="Proteomes" id="UP000030104"/>
    </source>
</evidence>
<dbReference type="EMBL" id="JQGA01000021">
    <property type="protein sequence ID" value="KGO78155.1"/>
    <property type="molecule type" value="Genomic_DNA"/>
</dbReference>
<dbReference type="Proteomes" id="UP000030104">
    <property type="component" value="Unassembled WGS sequence"/>
</dbReference>
<proteinExistence type="predicted"/>
<protein>
    <submittedName>
        <fullName evidence="1">Uncharacterized protein</fullName>
    </submittedName>
</protein>
<organism evidence="1 2">
    <name type="scientific">Penicillium italicum</name>
    <name type="common">Blue mold</name>
    <dbReference type="NCBI Taxonomy" id="40296"/>
    <lineage>
        <taxon>Eukaryota</taxon>
        <taxon>Fungi</taxon>
        <taxon>Dikarya</taxon>
        <taxon>Ascomycota</taxon>
        <taxon>Pezizomycotina</taxon>
        <taxon>Eurotiomycetes</taxon>
        <taxon>Eurotiomycetidae</taxon>
        <taxon>Eurotiales</taxon>
        <taxon>Aspergillaceae</taxon>
        <taxon>Penicillium</taxon>
    </lineage>
</organism>
<reference evidence="1 2" key="1">
    <citation type="journal article" date="2015" name="Mol. Plant Microbe Interact.">
        <title>Genome, transcriptome, and functional analyses of Penicillium expansum provide new insights into secondary metabolism and pathogenicity.</title>
        <authorList>
            <person name="Ballester A.R."/>
            <person name="Marcet-Houben M."/>
            <person name="Levin E."/>
            <person name="Sela N."/>
            <person name="Selma-Lazaro C."/>
            <person name="Carmona L."/>
            <person name="Wisniewski M."/>
            <person name="Droby S."/>
            <person name="Gonzalez-Candelas L."/>
            <person name="Gabaldon T."/>
        </authorList>
    </citation>
    <scope>NUCLEOTIDE SEQUENCE [LARGE SCALE GENOMIC DNA]</scope>
    <source>
        <strain evidence="1 2">PHI-1</strain>
    </source>
</reference>
<sequence>MTRTRKVSKKTYLRNYRRPNCFVGTLIYSKRIINDINQKAEAMWEWASLVLRSVNHRIPDSTKQQAYILFIKDCRGIFLWLLE</sequence>
<dbReference type="AlphaFoldDB" id="A0A0A2LPI2"/>